<feature type="compositionally biased region" description="Basic residues" evidence="1">
    <location>
        <begin position="591"/>
        <end position="600"/>
    </location>
</feature>
<feature type="region of interest" description="Disordered" evidence="1">
    <location>
        <begin position="415"/>
        <end position="470"/>
    </location>
</feature>
<dbReference type="Proteomes" id="UP000186817">
    <property type="component" value="Unassembled WGS sequence"/>
</dbReference>
<feature type="region of interest" description="Disordered" evidence="1">
    <location>
        <begin position="643"/>
        <end position="676"/>
    </location>
</feature>
<feature type="compositionally biased region" description="Low complexity" evidence="1">
    <location>
        <begin position="384"/>
        <end position="396"/>
    </location>
</feature>
<feature type="region of interest" description="Disordered" evidence="1">
    <location>
        <begin position="493"/>
        <end position="524"/>
    </location>
</feature>
<feature type="region of interest" description="Disordered" evidence="1">
    <location>
        <begin position="1"/>
        <end position="24"/>
    </location>
</feature>
<gene>
    <name evidence="2" type="ORF">AK812_SmicGene28422</name>
</gene>
<feature type="compositionally biased region" description="Basic and acidic residues" evidence="1">
    <location>
        <begin position="1"/>
        <end position="10"/>
    </location>
</feature>
<evidence type="ECO:0000313" key="3">
    <source>
        <dbReference type="Proteomes" id="UP000186817"/>
    </source>
</evidence>
<dbReference type="OrthoDB" id="435975at2759"/>
<dbReference type="EMBL" id="LSRX01000730">
    <property type="protein sequence ID" value="OLP90054.1"/>
    <property type="molecule type" value="Genomic_DNA"/>
</dbReference>
<name>A0A1Q9D4I1_SYMMI</name>
<sequence length="676" mass="73700">MELSRPHRAEASVSAAAEGERWGSQKRIKSDRALRIGGTSYRKGDAVEVWSDSKSTWMDAIVQDMAINTSLKRNAAATTDLFLARSSVMNFLGNAAAGVQKRRQEPILEATLKEFEVEVQRPSAGWAVLAGAGGGPQLLYRQTKSGSELRGTLALAVPASLALERLYSGAFLQSLFPRLGLQVSEPEHDCSSCSLLRVEGGGLELLRWRRLRVHPDGRAACWFQPAKEPIEKKRSGRSFGWFPKQPGLADLVGLAEVACGFLVQPVLPESCKLLWHAKLARSGFMLKAALASLCAGPLRRLARDLSAEPPPKGDVSADRAEAAEDEDGRAAPSTCRMSAQHQEEQEEEEEEQEEEEDEESESDKALSDKGHEEARELCSTGQKEAASLEPESAAAVEELNNVSQGVLELLEELQKAQEVEEQRISGPELGDSAHDALANALKHELDGEDRPLDVSDRSGPPSSRPVKMPLRFRGQCKVSQWFRQRRRKRMRFPEPRLSVELPQNEAKEGSEEVATVAEPSHFVGTAPRASAIPCLRRPRRAETSQGFAAKAPEVTSEVEKSADSAKSAEELVSCDLGPSADAGAHTGPKASPKRRRKKPKQQNWMSVPAEASDAISGLADWLLSLQDSIERDVKVMDVPLADFFGPSTAQPLQTLRGRGSGTRTGSQSSKQKSRAF</sequence>
<keyword evidence="3" id="KW-1185">Reference proteome</keyword>
<evidence type="ECO:0000256" key="1">
    <source>
        <dbReference type="SAM" id="MobiDB-lite"/>
    </source>
</evidence>
<feature type="compositionally biased region" description="Low complexity" evidence="1">
    <location>
        <begin position="652"/>
        <end position="669"/>
    </location>
</feature>
<feature type="compositionally biased region" description="Basic and acidic residues" evidence="1">
    <location>
        <begin position="441"/>
        <end position="456"/>
    </location>
</feature>
<accession>A0A1Q9D4I1</accession>
<feature type="compositionally biased region" description="Basic and acidic residues" evidence="1">
    <location>
        <begin position="362"/>
        <end position="376"/>
    </location>
</feature>
<evidence type="ECO:0000313" key="2">
    <source>
        <dbReference type="EMBL" id="OLP90054.1"/>
    </source>
</evidence>
<protein>
    <submittedName>
        <fullName evidence="2">Uncharacterized protein</fullName>
    </submittedName>
</protein>
<feature type="compositionally biased region" description="Acidic residues" evidence="1">
    <location>
        <begin position="344"/>
        <end position="361"/>
    </location>
</feature>
<feature type="compositionally biased region" description="Basic and acidic residues" evidence="1">
    <location>
        <begin position="557"/>
        <end position="569"/>
    </location>
</feature>
<reference evidence="2 3" key="1">
    <citation type="submission" date="2016-02" db="EMBL/GenBank/DDBJ databases">
        <title>Genome analysis of coral dinoflagellate symbionts highlights evolutionary adaptations to a symbiotic lifestyle.</title>
        <authorList>
            <person name="Aranda M."/>
            <person name="Li Y."/>
            <person name="Liew Y.J."/>
            <person name="Baumgarten S."/>
            <person name="Simakov O."/>
            <person name="Wilson M."/>
            <person name="Piel J."/>
            <person name="Ashoor H."/>
            <person name="Bougouffa S."/>
            <person name="Bajic V.B."/>
            <person name="Ryu T."/>
            <person name="Ravasi T."/>
            <person name="Bayer T."/>
            <person name="Micklem G."/>
            <person name="Kim H."/>
            <person name="Bhak J."/>
            <person name="Lajeunesse T.C."/>
            <person name="Voolstra C.R."/>
        </authorList>
    </citation>
    <scope>NUCLEOTIDE SEQUENCE [LARGE SCALE GENOMIC DNA]</scope>
    <source>
        <strain evidence="2 3">CCMP2467</strain>
    </source>
</reference>
<feature type="region of interest" description="Disordered" evidence="1">
    <location>
        <begin position="304"/>
        <end position="396"/>
    </location>
</feature>
<proteinExistence type="predicted"/>
<comment type="caution">
    <text evidence="2">The sequence shown here is derived from an EMBL/GenBank/DDBJ whole genome shotgun (WGS) entry which is preliminary data.</text>
</comment>
<organism evidence="2 3">
    <name type="scientific">Symbiodinium microadriaticum</name>
    <name type="common">Dinoflagellate</name>
    <name type="synonym">Zooxanthella microadriatica</name>
    <dbReference type="NCBI Taxonomy" id="2951"/>
    <lineage>
        <taxon>Eukaryota</taxon>
        <taxon>Sar</taxon>
        <taxon>Alveolata</taxon>
        <taxon>Dinophyceae</taxon>
        <taxon>Suessiales</taxon>
        <taxon>Symbiodiniaceae</taxon>
        <taxon>Symbiodinium</taxon>
    </lineage>
</organism>
<feature type="region of interest" description="Disordered" evidence="1">
    <location>
        <begin position="536"/>
        <end position="610"/>
    </location>
</feature>
<dbReference type="AlphaFoldDB" id="A0A1Q9D4I1"/>